<organism evidence="3 4">
    <name type="scientific">Pseudoalteromonas aurantia</name>
    <dbReference type="NCBI Taxonomy" id="43654"/>
    <lineage>
        <taxon>Bacteria</taxon>
        <taxon>Pseudomonadati</taxon>
        <taxon>Pseudomonadota</taxon>
        <taxon>Gammaproteobacteria</taxon>
        <taxon>Alteromonadales</taxon>
        <taxon>Pseudoalteromonadaceae</taxon>
        <taxon>Pseudoalteromonas</taxon>
    </lineage>
</organism>
<evidence type="ECO:0000313" key="4">
    <source>
        <dbReference type="Proteomes" id="UP000307164"/>
    </source>
</evidence>
<comment type="caution">
    <text evidence="3">The sequence shown here is derived from an EMBL/GenBank/DDBJ whole genome shotgun (WGS) entry which is preliminary data.</text>
</comment>
<keyword evidence="2" id="KW-1133">Transmembrane helix</keyword>
<gene>
    <name evidence="3" type="ORF">CWC20_08140</name>
</gene>
<keyword evidence="4" id="KW-1185">Reference proteome</keyword>
<evidence type="ECO:0000313" key="3">
    <source>
        <dbReference type="EMBL" id="TMO75418.1"/>
    </source>
</evidence>
<feature type="region of interest" description="Disordered" evidence="1">
    <location>
        <begin position="1"/>
        <end position="22"/>
    </location>
</feature>
<dbReference type="Proteomes" id="UP000307164">
    <property type="component" value="Unassembled WGS sequence"/>
</dbReference>
<dbReference type="RefSeq" id="WP_138676391.1">
    <property type="nucleotide sequence ID" value="NZ_PNBW01000037.1"/>
</dbReference>
<evidence type="ECO:0000256" key="1">
    <source>
        <dbReference type="SAM" id="MobiDB-lite"/>
    </source>
</evidence>
<keyword evidence="2" id="KW-0472">Membrane</keyword>
<proteinExistence type="predicted"/>
<sequence>MEDNYDTANKQTSKQANKHSDWVKIVESRTEQKKQSLRKNTPKSNRMNVTFISMLLGGFIILASAWMYFSGGAKIQGTMLDLTAQNKISRYFSKQFMTGNWQFQKAKFDDGEVNIFISIPQKLSMNEKELESYIKHSLCPPASSRVWLDINKSELYINLYVDPPRKSNFAQCQNPHSHA</sequence>
<dbReference type="EMBL" id="PNBW01000037">
    <property type="protein sequence ID" value="TMO75418.1"/>
    <property type="molecule type" value="Genomic_DNA"/>
</dbReference>
<keyword evidence="2" id="KW-0812">Transmembrane</keyword>
<evidence type="ECO:0000256" key="2">
    <source>
        <dbReference type="SAM" id="Phobius"/>
    </source>
</evidence>
<feature type="transmembrane region" description="Helical" evidence="2">
    <location>
        <begin position="48"/>
        <end position="69"/>
    </location>
</feature>
<protein>
    <submittedName>
        <fullName evidence="3">Uncharacterized protein</fullName>
    </submittedName>
</protein>
<reference evidence="4" key="1">
    <citation type="submission" date="2019-06" db="EMBL/GenBank/DDBJ databases">
        <title>Co-occurence of chitin degradation, pigmentation and bioactivity in marine Pseudoalteromonas.</title>
        <authorList>
            <person name="Sonnenschein E.C."/>
            <person name="Bech P.K."/>
        </authorList>
    </citation>
    <scope>NUCLEOTIDE SEQUENCE [LARGE SCALE GENOMIC DNA]</scope>
    <source>
        <strain evidence="4">S3895</strain>
    </source>
</reference>
<name>A0ABY2VYV4_9GAMM</name>
<feature type="compositionally biased region" description="Polar residues" evidence="1">
    <location>
        <begin position="1"/>
        <end position="15"/>
    </location>
</feature>
<accession>A0ABY2VYV4</accession>